<reference evidence="3" key="1">
    <citation type="submission" date="2020-07" db="EMBL/GenBank/DDBJ databases">
        <title>Ethylene signaling mediates host invasion by parasitic plants.</title>
        <authorList>
            <person name="Yoshida S."/>
        </authorList>
    </citation>
    <scope>NUCLEOTIDE SEQUENCE</scope>
    <source>
        <strain evidence="3">Okayama</strain>
    </source>
</reference>
<proteinExistence type="predicted"/>
<dbReference type="OrthoDB" id="1933825at2759"/>
<keyword evidence="4" id="KW-1185">Reference proteome</keyword>
<dbReference type="PROSITE" id="PS00028">
    <property type="entry name" value="ZINC_FINGER_C2H2_1"/>
    <property type="match status" value="1"/>
</dbReference>
<evidence type="ECO:0000313" key="3">
    <source>
        <dbReference type="EMBL" id="GFQ06025.1"/>
    </source>
</evidence>
<dbReference type="InterPro" id="IPR036236">
    <property type="entry name" value="Znf_C2H2_sf"/>
</dbReference>
<accession>A0A830DBL9</accession>
<dbReference type="EMBL" id="BMAC01001147">
    <property type="protein sequence ID" value="GFQ06025.1"/>
    <property type="molecule type" value="Genomic_DNA"/>
</dbReference>
<dbReference type="InterPro" id="IPR053266">
    <property type="entry name" value="Zinc_finger_protein_7"/>
</dbReference>
<dbReference type="PANTHER" id="PTHR47593">
    <property type="entry name" value="ZINC FINGER PROTEIN 4-LIKE"/>
    <property type="match status" value="1"/>
</dbReference>
<dbReference type="SUPFAM" id="SSF57667">
    <property type="entry name" value="beta-beta-alpha zinc fingers"/>
    <property type="match status" value="1"/>
</dbReference>
<dbReference type="Proteomes" id="UP000653305">
    <property type="component" value="Unassembled WGS sequence"/>
</dbReference>
<dbReference type="AlphaFoldDB" id="A0A830DBL9"/>
<keyword evidence="1" id="KW-0862">Zinc</keyword>
<dbReference type="GO" id="GO:0008270">
    <property type="term" value="F:zinc ion binding"/>
    <property type="evidence" value="ECO:0007669"/>
    <property type="project" value="UniProtKB-KW"/>
</dbReference>
<dbReference type="Gene3D" id="3.30.160.60">
    <property type="entry name" value="Classic Zinc Finger"/>
    <property type="match status" value="1"/>
</dbReference>
<comment type="caution">
    <text evidence="3">The sequence shown here is derived from an EMBL/GenBank/DDBJ whole genome shotgun (WGS) entry which is preliminary data.</text>
</comment>
<name>A0A830DBL9_9LAMI</name>
<gene>
    <name evidence="3" type="ORF">PHJA_002746500</name>
</gene>
<dbReference type="PROSITE" id="PS50157">
    <property type="entry name" value="ZINC_FINGER_C2H2_2"/>
    <property type="match status" value="1"/>
</dbReference>
<protein>
    <submittedName>
        <fullName evidence="3">Zinc finger protein 7</fullName>
    </submittedName>
</protein>
<dbReference type="PANTHER" id="PTHR47593:SF8">
    <property type="entry name" value="OS12G0581900 PROTEIN"/>
    <property type="match status" value="1"/>
</dbReference>
<feature type="domain" description="C2H2-type" evidence="2">
    <location>
        <begin position="47"/>
        <end position="74"/>
    </location>
</feature>
<dbReference type="InterPro" id="IPR013087">
    <property type="entry name" value="Znf_C2H2_type"/>
</dbReference>
<evidence type="ECO:0000256" key="1">
    <source>
        <dbReference type="PROSITE-ProRule" id="PRU00042"/>
    </source>
</evidence>
<keyword evidence="1" id="KW-0863">Zinc-finger</keyword>
<sequence length="159" mass="18016">MQNKETSDQEKQQHNSLEWLNLSLGIVNPSENRKITEPKAESLPKIFSCNFCMRRFYSSQALGGHQNAHKRERGAVRHYQSTRMTNNISVARSLGVKAHSLIHKPGSRDGASVAARFGDANTRFGFTYLDEAEDHSMWPGSFRFDPQPELNALDLNLKL</sequence>
<evidence type="ECO:0000313" key="4">
    <source>
        <dbReference type="Proteomes" id="UP000653305"/>
    </source>
</evidence>
<organism evidence="3 4">
    <name type="scientific">Phtheirospermum japonicum</name>
    <dbReference type="NCBI Taxonomy" id="374723"/>
    <lineage>
        <taxon>Eukaryota</taxon>
        <taxon>Viridiplantae</taxon>
        <taxon>Streptophyta</taxon>
        <taxon>Embryophyta</taxon>
        <taxon>Tracheophyta</taxon>
        <taxon>Spermatophyta</taxon>
        <taxon>Magnoliopsida</taxon>
        <taxon>eudicotyledons</taxon>
        <taxon>Gunneridae</taxon>
        <taxon>Pentapetalae</taxon>
        <taxon>asterids</taxon>
        <taxon>lamiids</taxon>
        <taxon>Lamiales</taxon>
        <taxon>Orobanchaceae</taxon>
        <taxon>Orobanchaceae incertae sedis</taxon>
        <taxon>Phtheirospermum</taxon>
    </lineage>
</organism>
<keyword evidence="1" id="KW-0479">Metal-binding</keyword>
<evidence type="ECO:0000259" key="2">
    <source>
        <dbReference type="PROSITE" id="PS50157"/>
    </source>
</evidence>